<keyword evidence="3" id="KW-1185">Reference proteome</keyword>
<reference evidence="2 3" key="1">
    <citation type="journal article" date="2014" name="PLoS ONE">
        <title>Genome Information of Methylobacterium oryzae, a Plant-Probiotic Methylotroph in the Phyllosphere.</title>
        <authorList>
            <person name="Kwak M.J."/>
            <person name="Jeong H."/>
            <person name="Madhaiyan M."/>
            <person name="Lee Y."/>
            <person name="Sa T.M."/>
            <person name="Oh T.K."/>
            <person name="Kim J.F."/>
        </authorList>
    </citation>
    <scope>NUCLEOTIDE SEQUENCE [LARGE SCALE GENOMIC DNA]</scope>
    <source>
        <strain evidence="2 3">CBMB20</strain>
    </source>
</reference>
<organism evidence="2 3">
    <name type="scientific">Methylobacterium oryzae CBMB20</name>
    <dbReference type="NCBI Taxonomy" id="693986"/>
    <lineage>
        <taxon>Bacteria</taxon>
        <taxon>Pseudomonadati</taxon>
        <taxon>Pseudomonadota</taxon>
        <taxon>Alphaproteobacteria</taxon>
        <taxon>Hyphomicrobiales</taxon>
        <taxon>Methylobacteriaceae</taxon>
        <taxon>Methylobacterium</taxon>
    </lineage>
</organism>
<proteinExistence type="predicted"/>
<gene>
    <name evidence="2" type="ORF">MOC_1977</name>
</gene>
<evidence type="ECO:0000256" key="1">
    <source>
        <dbReference type="SAM" id="MobiDB-lite"/>
    </source>
</evidence>
<feature type="compositionally biased region" description="Low complexity" evidence="1">
    <location>
        <begin position="1"/>
        <end position="12"/>
    </location>
</feature>
<name>A0A089NQP9_9HYPH</name>
<feature type="region of interest" description="Disordered" evidence="1">
    <location>
        <begin position="83"/>
        <end position="104"/>
    </location>
</feature>
<protein>
    <submittedName>
        <fullName evidence="2">Protein of unassigned function</fullName>
    </submittedName>
</protein>
<dbReference type="AlphaFoldDB" id="A0A089NQP9"/>
<evidence type="ECO:0000313" key="2">
    <source>
        <dbReference type="EMBL" id="AIQ89732.1"/>
    </source>
</evidence>
<dbReference type="STRING" id="693986.MOC_1977"/>
<sequence length="104" mass="11477">MRSGRAPGACRAGADRRARHGAPVENRVPGMTVSRIAGVHDLRAAPSRRSVPGMSRRRAICLSAYPRAPIERRCHDFAGSRPHRRMLRGTDRPSVHAAAIHQKR</sequence>
<dbReference type="Proteomes" id="UP000029492">
    <property type="component" value="Chromosome"/>
</dbReference>
<accession>A0A089NQP9</accession>
<dbReference type="KEGG" id="mor:MOC_1977"/>
<feature type="region of interest" description="Disordered" evidence="1">
    <location>
        <begin position="1"/>
        <end position="23"/>
    </location>
</feature>
<dbReference type="HOGENOM" id="CLU_2246859_0_0_5"/>
<evidence type="ECO:0000313" key="3">
    <source>
        <dbReference type="Proteomes" id="UP000029492"/>
    </source>
</evidence>
<dbReference type="EMBL" id="CP003811">
    <property type="protein sequence ID" value="AIQ89732.1"/>
    <property type="molecule type" value="Genomic_DNA"/>
</dbReference>